<accession>A0A4P2PV84</accession>
<dbReference type="GO" id="GO:0003724">
    <property type="term" value="F:RNA helicase activity"/>
    <property type="evidence" value="ECO:0007669"/>
    <property type="project" value="UniProtKB-EC"/>
</dbReference>
<dbReference type="InterPro" id="IPR057325">
    <property type="entry name" value="DeaD_dimer"/>
</dbReference>
<dbReference type="InterPro" id="IPR014014">
    <property type="entry name" value="RNA_helicase_DEAD_Q_motif"/>
</dbReference>
<gene>
    <name evidence="17" type="ORF">SOCEGT47_008010</name>
</gene>
<dbReference type="InterPro" id="IPR027417">
    <property type="entry name" value="P-loop_NTPase"/>
</dbReference>
<evidence type="ECO:0000256" key="10">
    <source>
        <dbReference type="ARBA" id="ARBA00074363"/>
    </source>
</evidence>
<keyword evidence="4 12" id="KW-0378">Hydrolase</keyword>
<dbReference type="PANTHER" id="PTHR47963:SF8">
    <property type="entry name" value="ATP-DEPENDENT RNA HELICASE DEAD"/>
    <property type="match status" value="1"/>
</dbReference>
<evidence type="ECO:0000256" key="9">
    <source>
        <dbReference type="ARBA" id="ARBA00047984"/>
    </source>
</evidence>
<comment type="similarity">
    <text evidence="8 12">Belongs to the DEAD box helicase family.</text>
</comment>
<dbReference type="EMBL" id="CP012670">
    <property type="protein sequence ID" value="AUX20333.1"/>
    <property type="molecule type" value="Genomic_DNA"/>
</dbReference>
<dbReference type="GO" id="GO:0042255">
    <property type="term" value="P:ribosome assembly"/>
    <property type="evidence" value="ECO:0007669"/>
    <property type="project" value="UniProtKB-ARBA"/>
</dbReference>
<dbReference type="SUPFAM" id="SSF52540">
    <property type="entry name" value="P-loop containing nucleoside triphosphate hydrolases"/>
    <property type="match status" value="1"/>
</dbReference>
<name>A0A4P2PV84_SORCE</name>
<dbReference type="InterPro" id="IPR011545">
    <property type="entry name" value="DEAD/DEAH_box_helicase_dom"/>
</dbReference>
<dbReference type="InterPro" id="IPR012677">
    <property type="entry name" value="Nucleotide-bd_a/b_plait_sf"/>
</dbReference>
<dbReference type="InterPro" id="IPR050547">
    <property type="entry name" value="DEAD_box_RNA_helicases"/>
</dbReference>
<reference evidence="17 18" key="1">
    <citation type="submission" date="2015-09" db="EMBL/GenBank/DDBJ databases">
        <title>Sorangium comparison.</title>
        <authorList>
            <person name="Zaburannyi N."/>
            <person name="Bunk B."/>
            <person name="Overmann J."/>
            <person name="Mueller R."/>
        </authorList>
    </citation>
    <scope>NUCLEOTIDE SEQUENCE [LARGE SCALE GENOMIC DNA]</scope>
    <source>
        <strain evidence="17 18">So ceGT47</strain>
    </source>
</reference>
<dbReference type="SMART" id="SM00490">
    <property type="entry name" value="HELICc"/>
    <property type="match status" value="1"/>
</dbReference>
<feature type="domain" description="Helicase ATP-binding" evidence="14">
    <location>
        <begin position="45"/>
        <end position="218"/>
    </location>
</feature>
<dbReference type="SMART" id="SM00487">
    <property type="entry name" value="DEXDc"/>
    <property type="match status" value="1"/>
</dbReference>
<dbReference type="FunFam" id="3.40.50.300:FF:000108">
    <property type="entry name" value="ATP-dependent RNA helicase RhlE"/>
    <property type="match status" value="1"/>
</dbReference>
<dbReference type="PROSITE" id="PS51194">
    <property type="entry name" value="HELICASE_CTER"/>
    <property type="match status" value="1"/>
</dbReference>
<dbReference type="GO" id="GO:0016787">
    <property type="term" value="F:hydrolase activity"/>
    <property type="evidence" value="ECO:0007669"/>
    <property type="project" value="UniProtKB-KW"/>
</dbReference>
<feature type="region of interest" description="Disordered" evidence="13">
    <location>
        <begin position="443"/>
        <end position="502"/>
    </location>
</feature>
<evidence type="ECO:0000256" key="13">
    <source>
        <dbReference type="SAM" id="MobiDB-lite"/>
    </source>
</evidence>
<evidence type="ECO:0000256" key="4">
    <source>
        <dbReference type="ARBA" id="ARBA00022801"/>
    </source>
</evidence>
<dbReference type="PANTHER" id="PTHR47963">
    <property type="entry name" value="DEAD-BOX ATP-DEPENDENT RNA HELICASE 47, MITOCHONDRIAL"/>
    <property type="match status" value="1"/>
</dbReference>
<dbReference type="InterPro" id="IPR005580">
    <property type="entry name" value="DbpA/CsdA_RNA-bd_dom"/>
</dbReference>
<protein>
    <recommendedName>
        <fullName evidence="10">DEAD-box ATP-dependent RNA helicase RhpA</fullName>
        <ecNumber evidence="1">3.6.4.13</ecNumber>
    </recommendedName>
</protein>
<evidence type="ECO:0000256" key="11">
    <source>
        <dbReference type="PROSITE-ProRule" id="PRU00552"/>
    </source>
</evidence>
<keyword evidence="5 12" id="KW-0347">Helicase</keyword>
<dbReference type="InterPro" id="IPR000629">
    <property type="entry name" value="RNA-helicase_DEAD-box_CS"/>
</dbReference>
<keyword evidence="6 12" id="KW-0067">ATP-binding</keyword>
<dbReference type="CDD" id="cd18787">
    <property type="entry name" value="SF2_C_DEAD"/>
    <property type="match status" value="1"/>
</dbReference>
<feature type="region of interest" description="Disordered" evidence="13">
    <location>
        <begin position="572"/>
        <end position="609"/>
    </location>
</feature>
<evidence type="ECO:0000313" key="18">
    <source>
        <dbReference type="Proteomes" id="UP000295781"/>
    </source>
</evidence>
<dbReference type="GO" id="GO:0033592">
    <property type="term" value="F:RNA strand annealing activity"/>
    <property type="evidence" value="ECO:0007669"/>
    <property type="project" value="TreeGrafter"/>
</dbReference>
<dbReference type="Pfam" id="PF00271">
    <property type="entry name" value="Helicase_C"/>
    <property type="match status" value="1"/>
</dbReference>
<evidence type="ECO:0000256" key="12">
    <source>
        <dbReference type="RuleBase" id="RU000492"/>
    </source>
</evidence>
<dbReference type="Pfam" id="PF25399">
    <property type="entry name" value="DeaD_dimer"/>
    <property type="match status" value="1"/>
</dbReference>
<feature type="short sequence motif" description="Q motif" evidence="11">
    <location>
        <begin position="14"/>
        <end position="42"/>
    </location>
</feature>
<dbReference type="Gene3D" id="3.30.70.330">
    <property type="match status" value="1"/>
</dbReference>
<dbReference type="Pfam" id="PF03880">
    <property type="entry name" value="DbpA"/>
    <property type="match status" value="1"/>
</dbReference>
<dbReference type="CDD" id="cd12252">
    <property type="entry name" value="RRM_DbpA"/>
    <property type="match status" value="1"/>
</dbReference>
<dbReference type="RefSeq" id="WP_129345421.1">
    <property type="nucleotide sequence ID" value="NZ_CP012670.1"/>
</dbReference>
<dbReference type="GO" id="GO:0005829">
    <property type="term" value="C:cytosol"/>
    <property type="evidence" value="ECO:0007669"/>
    <property type="project" value="TreeGrafter"/>
</dbReference>
<evidence type="ECO:0000259" key="15">
    <source>
        <dbReference type="PROSITE" id="PS51194"/>
    </source>
</evidence>
<keyword evidence="2" id="KW-0963">Cytoplasm</keyword>
<keyword evidence="3 12" id="KW-0547">Nucleotide-binding</keyword>
<proteinExistence type="inferred from homology"/>
<evidence type="ECO:0000256" key="5">
    <source>
        <dbReference type="ARBA" id="ARBA00022806"/>
    </source>
</evidence>
<dbReference type="GO" id="GO:0005524">
    <property type="term" value="F:ATP binding"/>
    <property type="evidence" value="ECO:0007669"/>
    <property type="project" value="UniProtKB-KW"/>
</dbReference>
<evidence type="ECO:0000256" key="6">
    <source>
        <dbReference type="ARBA" id="ARBA00022840"/>
    </source>
</evidence>
<dbReference type="OrthoDB" id="9805696at2"/>
<evidence type="ECO:0000259" key="14">
    <source>
        <dbReference type="PROSITE" id="PS51192"/>
    </source>
</evidence>
<evidence type="ECO:0000259" key="16">
    <source>
        <dbReference type="PROSITE" id="PS51195"/>
    </source>
</evidence>
<dbReference type="CDD" id="cd00268">
    <property type="entry name" value="DEADc"/>
    <property type="match status" value="1"/>
</dbReference>
<dbReference type="InterPro" id="IPR001650">
    <property type="entry name" value="Helicase_C-like"/>
</dbReference>
<dbReference type="Proteomes" id="UP000295781">
    <property type="component" value="Chromosome"/>
</dbReference>
<dbReference type="GO" id="GO:0009409">
    <property type="term" value="P:response to cold"/>
    <property type="evidence" value="ECO:0007669"/>
    <property type="project" value="TreeGrafter"/>
</dbReference>
<evidence type="ECO:0000256" key="3">
    <source>
        <dbReference type="ARBA" id="ARBA00022741"/>
    </source>
</evidence>
<organism evidence="17 18">
    <name type="scientific">Sorangium cellulosum</name>
    <name type="common">Polyangium cellulosum</name>
    <dbReference type="NCBI Taxonomy" id="56"/>
    <lineage>
        <taxon>Bacteria</taxon>
        <taxon>Pseudomonadati</taxon>
        <taxon>Myxococcota</taxon>
        <taxon>Polyangia</taxon>
        <taxon>Polyangiales</taxon>
        <taxon>Polyangiaceae</taxon>
        <taxon>Sorangium</taxon>
    </lineage>
</organism>
<evidence type="ECO:0000256" key="7">
    <source>
        <dbReference type="ARBA" id="ARBA00023016"/>
    </source>
</evidence>
<dbReference type="InterPro" id="IPR014001">
    <property type="entry name" value="Helicase_ATP-bd"/>
</dbReference>
<dbReference type="EC" id="3.6.4.13" evidence="1"/>
<dbReference type="Gene3D" id="3.40.50.300">
    <property type="entry name" value="P-loop containing nucleotide triphosphate hydrolases"/>
    <property type="match status" value="2"/>
</dbReference>
<dbReference type="PROSITE" id="PS51195">
    <property type="entry name" value="Q_MOTIF"/>
    <property type="match status" value="1"/>
</dbReference>
<feature type="domain" description="Helicase C-terminal" evidence="15">
    <location>
        <begin position="248"/>
        <end position="393"/>
    </location>
</feature>
<evidence type="ECO:0000313" key="17">
    <source>
        <dbReference type="EMBL" id="AUX20333.1"/>
    </source>
</evidence>
<dbReference type="PROSITE" id="PS51192">
    <property type="entry name" value="HELICASE_ATP_BIND_1"/>
    <property type="match status" value="1"/>
</dbReference>
<sequence length="609" mass="64914">MRREAAVEPTTSPAGFAAFGLAPALLGALAELGYEEPTPIQREAIPHLLAGHDLLGQAATGTGKTAAFALPLLQRLEIGGEPPGSPAALVLVPTRELAMQVAEAVHRYGRRLGVQVLSVYGGQPFGQQLRALRRGVHVVVATPGRALDHIGRGTLLLDGIRTVVLDEADEMLDMGFAEALEAILSATPGARQTVLFSATLPPRIAGIAGRHLREPVRVKIAGEKEAPGELPRVRQAAYVVPRAHKPAALTRVLDMEDPSSAIIFCRTRNEVDELSEALLARGYEAQALHGGLSQEHRDRVMGRFRAGAADLLVATDVAARGLDIEHVSHVINYDVPCAPEVYVHRIGRTGRAGREGAAITLLEPREHRMLRNVERLTGQRIEAATLPTIADLRARRLELTRASLREALLEGGAERFRVVVEGLADEFDVMDIAAAAVKLAHDATEGDRDEEEQEIPAAWPPPPERPPARRYAPGPRGRAGEPHSRAGEPRGPARRDGRREGGGDIARLYIGAGRAAGIRPADLVGAIANEAALSSRDIGAIEIADGFSMVEVPAGAADSVIQALRATRLKGRKVQVRRDDEAGGAPRGGRTDARGGGAGMAPPRRRPRT</sequence>
<dbReference type="AlphaFoldDB" id="A0A4P2PV84"/>
<evidence type="ECO:0000256" key="1">
    <source>
        <dbReference type="ARBA" id="ARBA00012552"/>
    </source>
</evidence>
<dbReference type="Pfam" id="PF00270">
    <property type="entry name" value="DEAD"/>
    <property type="match status" value="1"/>
</dbReference>
<dbReference type="PROSITE" id="PS00039">
    <property type="entry name" value="DEAD_ATP_HELICASE"/>
    <property type="match status" value="1"/>
</dbReference>
<feature type="domain" description="DEAD-box RNA helicase Q" evidence="16">
    <location>
        <begin position="14"/>
        <end position="42"/>
    </location>
</feature>
<feature type="compositionally biased region" description="Basic and acidic residues" evidence="13">
    <location>
        <begin position="478"/>
        <end position="502"/>
    </location>
</feature>
<comment type="catalytic activity">
    <reaction evidence="9">
        <text>ATP + H2O = ADP + phosphate + H(+)</text>
        <dbReference type="Rhea" id="RHEA:13065"/>
        <dbReference type="ChEBI" id="CHEBI:15377"/>
        <dbReference type="ChEBI" id="CHEBI:15378"/>
        <dbReference type="ChEBI" id="CHEBI:30616"/>
        <dbReference type="ChEBI" id="CHEBI:43474"/>
        <dbReference type="ChEBI" id="CHEBI:456216"/>
        <dbReference type="EC" id="3.6.4.13"/>
    </reaction>
</comment>
<evidence type="ECO:0000256" key="2">
    <source>
        <dbReference type="ARBA" id="ARBA00022490"/>
    </source>
</evidence>
<evidence type="ECO:0000256" key="8">
    <source>
        <dbReference type="ARBA" id="ARBA00038437"/>
    </source>
</evidence>
<dbReference type="InterPro" id="IPR044742">
    <property type="entry name" value="DEAD/DEAH_RhlB"/>
</dbReference>
<dbReference type="GO" id="GO:0005840">
    <property type="term" value="C:ribosome"/>
    <property type="evidence" value="ECO:0007669"/>
    <property type="project" value="TreeGrafter"/>
</dbReference>
<keyword evidence="7" id="KW-0346">Stress response</keyword>